<keyword evidence="2" id="KW-1185">Reference proteome</keyword>
<protein>
    <submittedName>
        <fullName evidence="1">Uncharacterized protein</fullName>
    </submittedName>
</protein>
<dbReference type="Proteomes" id="UP001163324">
    <property type="component" value="Chromosome 9"/>
</dbReference>
<sequence>MASDNQNYPRPDFERNPLRWQSLNGPWDFIFDDEDVGLSSRWQTKGIPSEVSISPATAGDNSNNNGDSKNSEHSDSITQKIASGTQELIKDNLLTRSGGANKKTQITVPYVFQSPASGINDRGVHEVLWYERSISDLRTAAEKDKGHRLVARFGAVDYLAKVWVDGRYVGGHRGGHVPFEIDVTDAVDDAVEAGGESSGSHRLTLRVYDSAYDLTQPRGKQYWGAKPESIFYTPSGGIWQNVWLEVVPAARIADSSGGTVLQSHDVGSGKLHSSVAVVGRRAQQKLSVQIEASYAGVAVSRSDKVALPRDKNHVGFDVDMRLSEDQRKSLPEAVLKDAALDDAFAWRDGVALWSPEHPQLYDLTIRLWDESDTVVDEIKTTTGMRSIDWTRGDGHWRLNGRPYFQALCLDQGYWDRTFMTPPSHDACRLDVELGKRMGFNGCRKHQKVEDPLFYYWADRLGYLVWGEMANAYEFGDAAVAGGGGGDSYAERFDREWEEAVRLVVNRPCVVAWTPVNESWGYPDLGGSADQRNHVRSLYYRTKTLDPTRGVNDNCGWEHVLSDLSTFHDYADGPELERTCADFAAIMGPKAGRDLFVREIGAEDGKGGKRDAGSGHVEGAPVMCTEFGGVNIAAAASTDQTRDWGYTTASDPEDLLKRVDRLVKGVVKGGHCVAFVYTQLADIEQEVNGLYSFDRKEKLDSGKVRELIGEALKMYYDRVKDIA</sequence>
<evidence type="ECO:0000313" key="2">
    <source>
        <dbReference type="Proteomes" id="UP001163324"/>
    </source>
</evidence>
<organism evidence="1 2">
    <name type="scientific">Trichothecium roseum</name>
    <dbReference type="NCBI Taxonomy" id="47278"/>
    <lineage>
        <taxon>Eukaryota</taxon>
        <taxon>Fungi</taxon>
        <taxon>Dikarya</taxon>
        <taxon>Ascomycota</taxon>
        <taxon>Pezizomycotina</taxon>
        <taxon>Sordariomycetes</taxon>
        <taxon>Hypocreomycetidae</taxon>
        <taxon>Hypocreales</taxon>
        <taxon>Hypocreales incertae sedis</taxon>
        <taxon>Trichothecium</taxon>
    </lineage>
</organism>
<comment type="caution">
    <text evidence="1">The sequence shown here is derived from an EMBL/GenBank/DDBJ whole genome shotgun (WGS) entry which is preliminary data.</text>
</comment>
<dbReference type="EMBL" id="CM047948">
    <property type="protein sequence ID" value="KAI9896279.1"/>
    <property type="molecule type" value="Genomic_DNA"/>
</dbReference>
<evidence type="ECO:0000313" key="1">
    <source>
        <dbReference type="EMBL" id="KAI9896279.1"/>
    </source>
</evidence>
<gene>
    <name evidence="1" type="ORF">N3K66_008451</name>
</gene>
<proteinExistence type="predicted"/>
<name>A0ACC0URZ0_9HYPO</name>
<accession>A0ACC0URZ0</accession>
<reference evidence="1" key="1">
    <citation type="submission" date="2022-10" db="EMBL/GenBank/DDBJ databases">
        <title>Complete Genome of Trichothecium roseum strain YXFP-22015, a Plant Pathogen Isolated from Citrus.</title>
        <authorList>
            <person name="Wang Y."/>
            <person name="Zhu L."/>
        </authorList>
    </citation>
    <scope>NUCLEOTIDE SEQUENCE</scope>
    <source>
        <strain evidence="1">YXFP-22015</strain>
    </source>
</reference>